<organism evidence="2">
    <name type="scientific">hydrothermal vent metagenome</name>
    <dbReference type="NCBI Taxonomy" id="652676"/>
    <lineage>
        <taxon>unclassified sequences</taxon>
        <taxon>metagenomes</taxon>
        <taxon>ecological metagenomes</taxon>
    </lineage>
</organism>
<accession>A0A3B0ZR05</accession>
<name>A0A3B0ZR05_9ZZZZ</name>
<dbReference type="EMBL" id="UOFQ01000158">
    <property type="protein sequence ID" value="VAW89872.1"/>
    <property type="molecule type" value="Genomic_DNA"/>
</dbReference>
<protein>
    <submittedName>
        <fullName evidence="2">Uncharacterized protein</fullName>
    </submittedName>
</protein>
<evidence type="ECO:0000256" key="1">
    <source>
        <dbReference type="SAM" id="MobiDB-lite"/>
    </source>
</evidence>
<sequence length="131" mass="13380">MQISSTNNAGFVASTGPPVALPTARRPPVELSGNAHADVSSAANARASQQIAPPVAPVNTSVNAANNADAAGALVLARQREGFDGLQGNVQTGRLGNEAVAQRAVMEYSNVAAQEQRFELISVLAGIDVFA</sequence>
<dbReference type="AlphaFoldDB" id="A0A3B0ZR05"/>
<evidence type="ECO:0000313" key="2">
    <source>
        <dbReference type="EMBL" id="VAW89872.1"/>
    </source>
</evidence>
<proteinExistence type="predicted"/>
<reference evidence="2" key="1">
    <citation type="submission" date="2018-06" db="EMBL/GenBank/DDBJ databases">
        <authorList>
            <person name="Zhirakovskaya E."/>
        </authorList>
    </citation>
    <scope>NUCLEOTIDE SEQUENCE</scope>
</reference>
<gene>
    <name evidence="2" type="ORF">MNBD_GAMMA17-155</name>
</gene>
<feature type="region of interest" description="Disordered" evidence="1">
    <location>
        <begin position="1"/>
        <end position="54"/>
    </location>
</feature>
<feature type="compositionally biased region" description="Polar residues" evidence="1">
    <location>
        <begin position="41"/>
        <end position="51"/>
    </location>
</feature>